<dbReference type="SUPFAM" id="SSF88946">
    <property type="entry name" value="Sigma2 domain of RNA polymerase sigma factors"/>
    <property type="match status" value="1"/>
</dbReference>
<dbReference type="PANTHER" id="PTHR43133">
    <property type="entry name" value="RNA POLYMERASE ECF-TYPE SIGMA FACTO"/>
    <property type="match status" value="1"/>
</dbReference>
<dbReference type="SUPFAM" id="SSF88659">
    <property type="entry name" value="Sigma3 and sigma4 domains of RNA polymerase sigma factors"/>
    <property type="match status" value="1"/>
</dbReference>
<dbReference type="CDD" id="cd06171">
    <property type="entry name" value="Sigma70_r4"/>
    <property type="match status" value="1"/>
</dbReference>
<comment type="similarity">
    <text evidence="1">Belongs to the sigma-70 factor family. ECF subfamily.</text>
</comment>
<evidence type="ECO:0000259" key="8">
    <source>
        <dbReference type="Pfam" id="PF08281"/>
    </source>
</evidence>
<reference evidence="9" key="2">
    <citation type="submission" date="2021-04" db="EMBL/GenBank/DDBJ databases">
        <authorList>
            <person name="Gilroy R."/>
        </authorList>
    </citation>
    <scope>NUCLEOTIDE SEQUENCE</scope>
    <source>
        <strain evidence="9">CHK189-11263</strain>
    </source>
</reference>
<evidence type="ECO:0000313" key="10">
    <source>
        <dbReference type="Proteomes" id="UP000824208"/>
    </source>
</evidence>
<keyword evidence="2" id="KW-0805">Transcription regulation</keyword>
<name>A0A9D2MA69_9FIRM</name>
<accession>A0A9D2MA69</accession>
<sequence>MEKADVIALIPRCLAGEDEAREALVLAVQNRVYYHCKKMLMNEEDALDATQEVLISMLTKLDTLKEPGAFWGWLSAMTANYCRNALRRGGREMQIPEDEEGNSLLDTFEDLDEQAVPDKALDSEESRRMILNLIDDLPEAQRLCVLMYYYDEMGVKDIAAALETSEGTVKSRLNYARKAIKEGVDRYAAQGIKLYSLSPLPFLAYLLKEDALLGGLTAAQSASCAQAALAGSSAVLAGTGATAAAGAGTAAGTGSAAAGGTAAGGTAGAASSAGNAFTAALLAHKGVAAAVAGAVLVGAVGAVALLTPPEPAAEEPSHTPVAVVAVVTPSPTPEPTPTPTPPPTPTPAPTPVPTPEPTPTPTPTPMPTPTPSPPPTPTPTLERITGITLSNLTYDMDPGQQLGIPTSVYDFSTGEEVPASEIVWSTDRPDLIQLNSDGTFSGLGQEGVATLTATWNGYTAHGTIYLVDTEDSFWGGLASTVSAPGRMVNCGLYEETVFRFGDDFTTEWTVDDPSVVQIEPHEDGLGVKIYSLNYGAAVVTCTITWSDGTVRQWHISVPVVFDH</sequence>
<dbReference type="PANTHER" id="PTHR43133:SF8">
    <property type="entry name" value="RNA POLYMERASE SIGMA FACTOR HI_1459-RELATED"/>
    <property type="match status" value="1"/>
</dbReference>
<evidence type="ECO:0000256" key="6">
    <source>
        <dbReference type="SAM" id="MobiDB-lite"/>
    </source>
</evidence>
<evidence type="ECO:0000313" key="9">
    <source>
        <dbReference type="EMBL" id="HJB56632.1"/>
    </source>
</evidence>
<keyword evidence="4" id="KW-0238">DNA-binding</keyword>
<keyword evidence="5" id="KW-0804">Transcription</keyword>
<proteinExistence type="inferred from homology"/>
<dbReference type="NCBIfam" id="TIGR02937">
    <property type="entry name" value="sigma70-ECF"/>
    <property type="match status" value="1"/>
</dbReference>
<dbReference type="InterPro" id="IPR014284">
    <property type="entry name" value="RNA_pol_sigma-70_dom"/>
</dbReference>
<evidence type="ECO:0000256" key="4">
    <source>
        <dbReference type="ARBA" id="ARBA00023125"/>
    </source>
</evidence>
<dbReference type="AlphaFoldDB" id="A0A9D2MA69"/>
<dbReference type="InterPro" id="IPR013325">
    <property type="entry name" value="RNA_pol_sigma_r2"/>
</dbReference>
<dbReference type="Gene3D" id="1.10.1740.10">
    <property type="match status" value="1"/>
</dbReference>
<feature type="region of interest" description="Disordered" evidence="6">
    <location>
        <begin position="327"/>
        <end position="380"/>
    </location>
</feature>
<comment type="caution">
    <text evidence="9">The sequence shown here is derived from an EMBL/GenBank/DDBJ whole genome shotgun (WGS) entry which is preliminary data.</text>
</comment>
<dbReference type="GO" id="GO:0016987">
    <property type="term" value="F:sigma factor activity"/>
    <property type="evidence" value="ECO:0007669"/>
    <property type="project" value="UniProtKB-KW"/>
</dbReference>
<evidence type="ECO:0000256" key="5">
    <source>
        <dbReference type="ARBA" id="ARBA00023163"/>
    </source>
</evidence>
<dbReference type="Pfam" id="PF08281">
    <property type="entry name" value="Sigma70_r4_2"/>
    <property type="match status" value="1"/>
</dbReference>
<dbReference type="InterPro" id="IPR039425">
    <property type="entry name" value="RNA_pol_sigma-70-like"/>
</dbReference>
<evidence type="ECO:0000256" key="2">
    <source>
        <dbReference type="ARBA" id="ARBA00023015"/>
    </source>
</evidence>
<dbReference type="GO" id="GO:0006352">
    <property type="term" value="P:DNA-templated transcription initiation"/>
    <property type="evidence" value="ECO:0007669"/>
    <property type="project" value="InterPro"/>
</dbReference>
<feature type="domain" description="RNA polymerase sigma factor 70 region 4 type 2" evidence="8">
    <location>
        <begin position="128"/>
        <end position="180"/>
    </location>
</feature>
<feature type="domain" description="RNA polymerase sigma-70 region 2" evidence="7">
    <location>
        <begin position="24"/>
        <end position="91"/>
    </location>
</feature>
<dbReference type="Proteomes" id="UP000824208">
    <property type="component" value="Unassembled WGS sequence"/>
</dbReference>
<protein>
    <submittedName>
        <fullName evidence="9">Sigma-70 family RNA polymerase sigma factor</fullName>
    </submittedName>
</protein>
<dbReference type="GO" id="GO:0003677">
    <property type="term" value="F:DNA binding"/>
    <property type="evidence" value="ECO:0007669"/>
    <property type="project" value="UniProtKB-KW"/>
</dbReference>
<gene>
    <name evidence="9" type="ORF">H9714_03675</name>
</gene>
<reference evidence="9" key="1">
    <citation type="journal article" date="2021" name="PeerJ">
        <title>Extensive microbial diversity within the chicken gut microbiome revealed by metagenomics and culture.</title>
        <authorList>
            <person name="Gilroy R."/>
            <person name="Ravi A."/>
            <person name="Getino M."/>
            <person name="Pursley I."/>
            <person name="Horton D.L."/>
            <person name="Alikhan N.F."/>
            <person name="Baker D."/>
            <person name="Gharbi K."/>
            <person name="Hall N."/>
            <person name="Watson M."/>
            <person name="Adriaenssens E.M."/>
            <person name="Foster-Nyarko E."/>
            <person name="Jarju S."/>
            <person name="Secka A."/>
            <person name="Antonio M."/>
            <person name="Oren A."/>
            <person name="Chaudhuri R.R."/>
            <person name="La Ragione R."/>
            <person name="Hildebrand F."/>
            <person name="Pallen M.J."/>
        </authorList>
    </citation>
    <scope>NUCLEOTIDE SEQUENCE</scope>
    <source>
        <strain evidence="9">CHK189-11263</strain>
    </source>
</reference>
<dbReference type="InterPro" id="IPR007627">
    <property type="entry name" value="RNA_pol_sigma70_r2"/>
</dbReference>
<keyword evidence="3" id="KW-0731">Sigma factor</keyword>
<dbReference type="Pfam" id="PF04542">
    <property type="entry name" value="Sigma70_r2"/>
    <property type="match status" value="1"/>
</dbReference>
<dbReference type="Gene3D" id="1.10.10.10">
    <property type="entry name" value="Winged helix-like DNA-binding domain superfamily/Winged helix DNA-binding domain"/>
    <property type="match status" value="1"/>
</dbReference>
<dbReference type="EMBL" id="DWYC01000038">
    <property type="protein sequence ID" value="HJB56632.1"/>
    <property type="molecule type" value="Genomic_DNA"/>
</dbReference>
<dbReference type="InterPro" id="IPR013249">
    <property type="entry name" value="RNA_pol_sigma70_r4_t2"/>
</dbReference>
<evidence type="ECO:0000256" key="3">
    <source>
        <dbReference type="ARBA" id="ARBA00023082"/>
    </source>
</evidence>
<dbReference type="InterPro" id="IPR013324">
    <property type="entry name" value="RNA_pol_sigma_r3/r4-like"/>
</dbReference>
<evidence type="ECO:0000256" key="1">
    <source>
        <dbReference type="ARBA" id="ARBA00010641"/>
    </source>
</evidence>
<dbReference type="InterPro" id="IPR036388">
    <property type="entry name" value="WH-like_DNA-bd_sf"/>
</dbReference>
<feature type="compositionally biased region" description="Pro residues" evidence="6">
    <location>
        <begin position="330"/>
        <end position="378"/>
    </location>
</feature>
<organism evidence="9 10">
    <name type="scientific">Candidatus Flavonifractor intestinipullorum</name>
    <dbReference type="NCBI Taxonomy" id="2838587"/>
    <lineage>
        <taxon>Bacteria</taxon>
        <taxon>Bacillati</taxon>
        <taxon>Bacillota</taxon>
        <taxon>Clostridia</taxon>
        <taxon>Eubacteriales</taxon>
        <taxon>Oscillospiraceae</taxon>
        <taxon>Flavonifractor</taxon>
    </lineage>
</organism>
<evidence type="ECO:0000259" key="7">
    <source>
        <dbReference type="Pfam" id="PF04542"/>
    </source>
</evidence>